<feature type="compositionally biased region" description="Basic and acidic residues" evidence="1">
    <location>
        <begin position="1"/>
        <end position="12"/>
    </location>
</feature>
<evidence type="ECO:0000259" key="3">
    <source>
        <dbReference type="Pfam" id="PF20209"/>
    </source>
</evidence>
<dbReference type="OrthoDB" id="10682440at2759"/>
<feature type="non-terminal residue" evidence="4">
    <location>
        <position position="1"/>
    </location>
</feature>
<feature type="compositionally biased region" description="Polar residues" evidence="1">
    <location>
        <begin position="499"/>
        <end position="512"/>
    </location>
</feature>
<comment type="caution">
    <text evidence="4">The sequence shown here is derived from an EMBL/GenBank/DDBJ whole genome shotgun (WGS) entry which is preliminary data.</text>
</comment>
<dbReference type="InterPro" id="IPR046700">
    <property type="entry name" value="DUF6570"/>
</dbReference>
<keyword evidence="5" id="KW-1185">Reference proteome</keyword>
<dbReference type="eggNOG" id="ENOG502S7MZ">
    <property type="taxonomic scope" value="Eukaryota"/>
</dbReference>
<dbReference type="Proteomes" id="UP000266841">
    <property type="component" value="Unassembled WGS sequence"/>
</dbReference>
<evidence type="ECO:0000313" key="4">
    <source>
        <dbReference type="EMBL" id="EJK64560.1"/>
    </source>
</evidence>
<name>K0SGQ3_THAOC</name>
<protein>
    <submittedName>
        <fullName evidence="4">Uncharacterized protein</fullName>
    </submittedName>
</protein>
<feature type="domain" description="Helitron helicase-like" evidence="2">
    <location>
        <begin position="933"/>
        <end position="1095"/>
    </location>
</feature>
<dbReference type="AlphaFoldDB" id="K0SGQ3"/>
<accession>K0SGQ3</accession>
<feature type="compositionally biased region" description="Acidic residues" evidence="1">
    <location>
        <begin position="476"/>
        <end position="486"/>
    </location>
</feature>
<feature type="region of interest" description="Disordered" evidence="1">
    <location>
        <begin position="456"/>
        <end position="515"/>
    </location>
</feature>
<organism evidence="4 5">
    <name type="scientific">Thalassiosira oceanica</name>
    <name type="common">Marine diatom</name>
    <dbReference type="NCBI Taxonomy" id="159749"/>
    <lineage>
        <taxon>Eukaryota</taxon>
        <taxon>Sar</taxon>
        <taxon>Stramenopiles</taxon>
        <taxon>Ochrophyta</taxon>
        <taxon>Bacillariophyta</taxon>
        <taxon>Coscinodiscophyceae</taxon>
        <taxon>Thalassiosirophycidae</taxon>
        <taxon>Thalassiosirales</taxon>
        <taxon>Thalassiosiraceae</taxon>
        <taxon>Thalassiosira</taxon>
    </lineage>
</organism>
<dbReference type="Pfam" id="PF14214">
    <property type="entry name" value="Helitron_like_N"/>
    <property type="match status" value="1"/>
</dbReference>
<feature type="compositionally biased region" description="Polar residues" evidence="1">
    <location>
        <begin position="159"/>
        <end position="175"/>
    </location>
</feature>
<dbReference type="Pfam" id="PF20209">
    <property type="entry name" value="DUF6570"/>
    <property type="match status" value="1"/>
</dbReference>
<evidence type="ECO:0000256" key="1">
    <source>
        <dbReference type="SAM" id="MobiDB-lite"/>
    </source>
</evidence>
<feature type="domain" description="DUF6570" evidence="3">
    <location>
        <begin position="645"/>
        <end position="777"/>
    </location>
</feature>
<feature type="region of interest" description="Disordered" evidence="1">
    <location>
        <begin position="159"/>
        <end position="187"/>
    </location>
</feature>
<feature type="compositionally biased region" description="Acidic residues" evidence="1">
    <location>
        <begin position="1175"/>
        <end position="1188"/>
    </location>
</feature>
<sequence>RGYIADRPERSHQLGLQLTPPRTSDAAFEVRGRQRRRRERRLTPLQPTTDRGFSNHLCQAPVIDDANAAEPFHRRSREFSAVPKLWPKPGARFIERARNSTLDDWVCPYELYTPHPNYDQCPPVRVEPLLEGTDPSWHDGLAPPQLTVLRHHWVATASSSVSPTNPRGVQPPSETLDSHHAPSRKEKRNFEITRMTIPPWCTYSNNALVFCVNSKIYPRWPQKPGQGPLPQLVWAPSPACLWKLSSRRSEQRPAGSFLPAEVSSGPLEAFFPPKRGYIADRPERSHQLGLQLTPPRTSDAAFEVRGRQRRRRERRLTPLQPTTDRGWTKPPGTPAGNAYAKGRSIKQLASAQDSDRRLKMECEECGVLFYIGPEETSQQRYERRATLRRSINAAKTKNAASETKQDKLCVKIVFVRQKTEDARISRLQEQAQRQQCMRDNIISSETAENRLKRLQNEARRKKASRAMSPVRSQDSSDSDVVMEDVDSSSSDESSDESMNDNIQMTSDTSSHSKLPGMLTDKLEVDQKVESALKHLILRTLNGDGSHSMPVCVVCDQFIIGVEEVCSISKEILQKNKQRLSWPTLESFCNRTFPEALKRQYRVEDPDLKEFILSPRSSCTDDMKSYNGCKACRNALRGKSNQKRSTPPTKAIANGNIFGQVPEDVVASSSMTEVLCSSVALQRPFAHLYSWNGGQHTAVRGNHSFFDTDQKTVGVMMAQFNSLNANAHIKCVIGGRRTPSQSMIMREQAKIKPADYLAILRFLKEHHPGYRDIVVPSDVLCDTPGWQPEQITDETHDGNCDDEGDRDVENTLLGPTYVYSSASEPNQESGAFRNPSEFVCALLDPKRETNPEMMIYGGDYTRSKDLRLDLIFPVIFPFGTGDPKMHRPVPISLTQCLAMYMRVANPSFRRGDFILVCLHIMHRCLSYKTGSIMCKLRLGETSQTVAEQLSVLTADELRAAADRRTNNSDVTTPADTILKKMVTSCKPMGHSPQAAQAARRNFLAMSDYLGIGSLFVTLSPCDLKSFRVRLFARPGQKIPGACALDFEHIMQIVLECLIGWDPQTQTCESGIFGDVEAYGLAVEEQARYTLHAHMILWIKNFSDIRRLLFSRDLNERTAARKEYLSYIGKLLEGTMDFALLPEYFGGSFDMEYAKKLVVEAFEEDTGLKVGSGVAESGEEEEDEDHQVGE</sequence>
<dbReference type="InterPro" id="IPR025476">
    <property type="entry name" value="Helitron_helicase-like"/>
</dbReference>
<feature type="region of interest" description="Disordered" evidence="1">
    <location>
        <begin position="1"/>
        <end position="55"/>
    </location>
</feature>
<proteinExistence type="predicted"/>
<evidence type="ECO:0000313" key="5">
    <source>
        <dbReference type="Proteomes" id="UP000266841"/>
    </source>
</evidence>
<feature type="region of interest" description="Disordered" evidence="1">
    <location>
        <begin position="289"/>
        <end position="339"/>
    </location>
</feature>
<dbReference type="EMBL" id="AGNL01017130">
    <property type="protein sequence ID" value="EJK64560.1"/>
    <property type="molecule type" value="Genomic_DNA"/>
</dbReference>
<gene>
    <name evidence="4" type="ORF">THAOC_14693</name>
</gene>
<evidence type="ECO:0000259" key="2">
    <source>
        <dbReference type="Pfam" id="PF14214"/>
    </source>
</evidence>
<feature type="region of interest" description="Disordered" evidence="1">
    <location>
        <begin position="1167"/>
        <end position="1188"/>
    </location>
</feature>
<feature type="compositionally biased region" description="Basic and acidic residues" evidence="1">
    <location>
        <begin position="176"/>
        <end position="187"/>
    </location>
</feature>
<reference evidence="4 5" key="1">
    <citation type="journal article" date="2012" name="Genome Biol.">
        <title>Genome and low-iron response of an oceanic diatom adapted to chronic iron limitation.</title>
        <authorList>
            <person name="Lommer M."/>
            <person name="Specht M."/>
            <person name="Roy A.S."/>
            <person name="Kraemer L."/>
            <person name="Andreson R."/>
            <person name="Gutowska M.A."/>
            <person name="Wolf J."/>
            <person name="Bergner S.V."/>
            <person name="Schilhabel M.B."/>
            <person name="Klostermeier U.C."/>
            <person name="Beiko R.G."/>
            <person name="Rosenstiel P."/>
            <person name="Hippler M."/>
            <person name="Laroche J."/>
        </authorList>
    </citation>
    <scope>NUCLEOTIDE SEQUENCE [LARGE SCALE GENOMIC DNA]</scope>
    <source>
        <strain evidence="4 5">CCMP1005</strain>
    </source>
</reference>